<evidence type="ECO:0000256" key="1">
    <source>
        <dbReference type="SAM" id="MobiDB-lite"/>
    </source>
</evidence>
<protein>
    <submittedName>
        <fullName evidence="3">Uncharacterized protein</fullName>
    </submittedName>
</protein>
<comment type="caution">
    <text evidence="3">The sequence shown here is derived from an EMBL/GenBank/DDBJ whole genome shotgun (WGS) entry which is preliminary data.</text>
</comment>
<keyword evidence="4" id="KW-1185">Reference proteome</keyword>
<sequence length="239" mass="25258">MHKDLDRDPSIAVVSVKRAPVAAAVAAVAAAMALAATAPACAQGITQSAHGGASAVTQSAHPRAADTAQPSAAPASAHGAPPTAPSAPASAGDPYATPVTKGPMNPYAPRPTLAPVGKTIVQDQAAYERLMNNSGITVQWLWHADRGHLTATDVNDVVSLEGTQSNYEGTLKIKGDVVAISADRFRFRGTILIVDAPDKGRNCERTGDFDFRISGKRKYWRLQQMEFCDNLTDYVDVYF</sequence>
<keyword evidence="2" id="KW-0732">Signal</keyword>
<dbReference type="EMBL" id="PYAL01000007">
    <property type="protein sequence ID" value="RXN85324.1"/>
    <property type="molecule type" value="Genomic_DNA"/>
</dbReference>
<feature type="region of interest" description="Disordered" evidence="1">
    <location>
        <begin position="53"/>
        <end position="114"/>
    </location>
</feature>
<feature type="compositionally biased region" description="Low complexity" evidence="1">
    <location>
        <begin position="65"/>
        <end position="96"/>
    </location>
</feature>
<feature type="chain" id="PRO_5020594445" evidence="2">
    <location>
        <begin position="43"/>
        <end position="239"/>
    </location>
</feature>
<dbReference type="AlphaFoldDB" id="A0A4Q1HGK6"/>
<accession>A0A4Q1HGK6</accession>
<name>A0A4Q1HGK6_9BURK</name>
<organism evidence="3 4">
    <name type="scientific">Achromobacter aloeverae</name>
    <dbReference type="NCBI Taxonomy" id="1750518"/>
    <lineage>
        <taxon>Bacteria</taxon>
        <taxon>Pseudomonadati</taxon>
        <taxon>Pseudomonadota</taxon>
        <taxon>Betaproteobacteria</taxon>
        <taxon>Burkholderiales</taxon>
        <taxon>Alcaligenaceae</taxon>
        <taxon>Achromobacter</taxon>
    </lineage>
</organism>
<evidence type="ECO:0000313" key="3">
    <source>
        <dbReference type="EMBL" id="RXN85324.1"/>
    </source>
</evidence>
<reference evidence="3 4" key="1">
    <citation type="journal article" date="2017" name="Int. J. Syst. Evol. Microbiol.">
        <title>Achromobacter aloeverae sp. nov., isolated from the root of Aloe vera (L.) Burm.f.</title>
        <authorList>
            <person name="Kuncharoen N."/>
            <person name="Muramatsu Y."/>
            <person name="Shibata C."/>
            <person name="Kamakura Y."/>
            <person name="Nakagawa Y."/>
            <person name="Tanasupawat S."/>
        </authorList>
    </citation>
    <scope>NUCLEOTIDE SEQUENCE [LARGE SCALE GENOMIC DNA]</scope>
    <source>
        <strain evidence="3 4">AVA-1</strain>
    </source>
</reference>
<evidence type="ECO:0000313" key="4">
    <source>
        <dbReference type="Proteomes" id="UP000290849"/>
    </source>
</evidence>
<evidence type="ECO:0000256" key="2">
    <source>
        <dbReference type="SAM" id="SignalP"/>
    </source>
</evidence>
<proteinExistence type="predicted"/>
<feature type="signal peptide" evidence="2">
    <location>
        <begin position="1"/>
        <end position="42"/>
    </location>
</feature>
<dbReference type="OrthoDB" id="5684986at2"/>
<gene>
    <name evidence="3" type="ORF">C7R54_22810</name>
</gene>
<dbReference type="RefSeq" id="WP_129152879.1">
    <property type="nucleotide sequence ID" value="NZ_JBHSDO010000005.1"/>
</dbReference>
<dbReference type="Proteomes" id="UP000290849">
    <property type="component" value="Unassembled WGS sequence"/>
</dbReference>